<name>A0A9Q1JXT3_9CARY</name>
<protein>
    <submittedName>
        <fullName evidence="1">Uncharacterized protein</fullName>
    </submittedName>
</protein>
<evidence type="ECO:0000313" key="2">
    <source>
        <dbReference type="Proteomes" id="UP001153076"/>
    </source>
</evidence>
<keyword evidence="2" id="KW-1185">Reference proteome</keyword>
<dbReference type="AlphaFoldDB" id="A0A9Q1JXT3"/>
<accession>A0A9Q1JXT3</accession>
<dbReference type="Proteomes" id="UP001153076">
    <property type="component" value="Unassembled WGS sequence"/>
</dbReference>
<reference evidence="1" key="1">
    <citation type="submission" date="2022-04" db="EMBL/GenBank/DDBJ databases">
        <title>Carnegiea gigantea Genome sequencing and assembly v2.</title>
        <authorList>
            <person name="Copetti D."/>
            <person name="Sanderson M.J."/>
            <person name="Burquez A."/>
            <person name="Wojciechowski M.F."/>
        </authorList>
    </citation>
    <scope>NUCLEOTIDE SEQUENCE</scope>
    <source>
        <strain evidence="1">SGP5-SGP5p</strain>
        <tissue evidence="1">Aerial part</tissue>
    </source>
</reference>
<evidence type="ECO:0000313" key="1">
    <source>
        <dbReference type="EMBL" id="KAJ8433043.1"/>
    </source>
</evidence>
<comment type="caution">
    <text evidence="1">The sequence shown here is derived from an EMBL/GenBank/DDBJ whole genome shotgun (WGS) entry which is preliminary data.</text>
</comment>
<sequence>MELQGILPKVTNEMNADIEREPSAGEILEALNDMHPMKVSGPDSLHALFYKKFSNVVWEDVVSFVKQAWRGEVNFKSVNLTNIILTPKVKDSTSMAQFRPINLYHVLEEKEVTLEEAGILVLTKIYGGNEFQRPLNRCKHVTHERQWITSTLGLKDPMFLGAVELVLHESEKPSFGRLAMEDWARKKSQEPAVPKAEAVRVVLKLAKEADRDVVTIGSDLLGTISSHIKHGKTLQVRNSLSGKDSPA</sequence>
<organism evidence="1 2">
    <name type="scientific">Carnegiea gigantea</name>
    <dbReference type="NCBI Taxonomy" id="171969"/>
    <lineage>
        <taxon>Eukaryota</taxon>
        <taxon>Viridiplantae</taxon>
        <taxon>Streptophyta</taxon>
        <taxon>Embryophyta</taxon>
        <taxon>Tracheophyta</taxon>
        <taxon>Spermatophyta</taxon>
        <taxon>Magnoliopsida</taxon>
        <taxon>eudicotyledons</taxon>
        <taxon>Gunneridae</taxon>
        <taxon>Pentapetalae</taxon>
        <taxon>Caryophyllales</taxon>
        <taxon>Cactineae</taxon>
        <taxon>Cactaceae</taxon>
        <taxon>Cactoideae</taxon>
        <taxon>Echinocereeae</taxon>
        <taxon>Carnegiea</taxon>
    </lineage>
</organism>
<dbReference type="EMBL" id="JAKOGI010000563">
    <property type="protein sequence ID" value="KAJ8433043.1"/>
    <property type="molecule type" value="Genomic_DNA"/>
</dbReference>
<dbReference type="OrthoDB" id="1000249at2759"/>
<proteinExistence type="predicted"/>
<gene>
    <name evidence="1" type="ORF">Cgig2_020610</name>
</gene>